<evidence type="ECO:0000256" key="1">
    <source>
        <dbReference type="SAM" id="MobiDB-lite"/>
    </source>
</evidence>
<feature type="region of interest" description="Disordered" evidence="1">
    <location>
        <begin position="1"/>
        <end position="74"/>
    </location>
</feature>
<protein>
    <submittedName>
        <fullName evidence="2">Uncharacterized protein</fullName>
    </submittedName>
</protein>
<proteinExistence type="predicted"/>
<evidence type="ECO:0000313" key="2">
    <source>
        <dbReference type="EMBL" id="EAT81252.1"/>
    </source>
</evidence>
<dbReference type="Proteomes" id="UP000001055">
    <property type="component" value="Unassembled WGS sequence"/>
</dbReference>
<dbReference type="InParanoid" id="Q0U9M0"/>
<reference evidence="3" key="1">
    <citation type="journal article" date="2007" name="Plant Cell">
        <title>Dothideomycete-plant interactions illuminated by genome sequencing and EST analysis of the wheat pathogen Stagonospora nodorum.</title>
        <authorList>
            <person name="Hane J.K."/>
            <person name="Lowe R.G."/>
            <person name="Solomon P.S."/>
            <person name="Tan K.C."/>
            <person name="Schoch C.L."/>
            <person name="Spatafora J.W."/>
            <person name="Crous P.W."/>
            <person name="Kodira C."/>
            <person name="Birren B.W."/>
            <person name="Galagan J.E."/>
            <person name="Torriani S.F."/>
            <person name="McDonald B.A."/>
            <person name="Oliver R.P."/>
        </authorList>
    </citation>
    <scope>NUCLEOTIDE SEQUENCE [LARGE SCALE GENOMIC DNA]</scope>
    <source>
        <strain evidence="3">SN15 / ATCC MYA-4574 / FGSC 10173</strain>
    </source>
</reference>
<dbReference type="AlphaFoldDB" id="Q0U9M0"/>
<dbReference type="EMBL" id="CH445343">
    <property type="protein sequence ID" value="EAT81252.1"/>
    <property type="molecule type" value="Genomic_DNA"/>
</dbReference>
<name>Q0U9M0_PHANO</name>
<accession>Q0U9M0</accession>
<dbReference type="RefSeq" id="XP_001801784.1">
    <property type="nucleotide sequence ID" value="XM_001801732.1"/>
</dbReference>
<evidence type="ECO:0000313" key="3">
    <source>
        <dbReference type="Proteomes" id="UP000001055"/>
    </source>
</evidence>
<dbReference type="HOGENOM" id="CLU_2688624_0_0_1"/>
<organism evidence="2 3">
    <name type="scientific">Phaeosphaeria nodorum (strain SN15 / ATCC MYA-4574 / FGSC 10173)</name>
    <name type="common">Glume blotch fungus</name>
    <name type="synonym">Parastagonospora nodorum</name>
    <dbReference type="NCBI Taxonomy" id="321614"/>
    <lineage>
        <taxon>Eukaryota</taxon>
        <taxon>Fungi</taxon>
        <taxon>Dikarya</taxon>
        <taxon>Ascomycota</taxon>
        <taxon>Pezizomycotina</taxon>
        <taxon>Dothideomycetes</taxon>
        <taxon>Pleosporomycetidae</taxon>
        <taxon>Pleosporales</taxon>
        <taxon>Pleosporineae</taxon>
        <taxon>Phaeosphaeriaceae</taxon>
        <taxon>Parastagonospora</taxon>
    </lineage>
</organism>
<dbReference type="KEGG" id="pno:SNOG_11544"/>
<sequence length="74" mass="7340">MGHVAYNLPYQQQPSASPFLANSPGGFQNGGGANLNGLGSPQYSGTMSPGAGRSNGNGAPGAYDNGPFANQLPS</sequence>
<dbReference type="GeneID" id="5978692"/>
<gene>
    <name evidence="2" type="ORF">SNOG_11544</name>
</gene>